<evidence type="ECO:0000313" key="2">
    <source>
        <dbReference type="Proteomes" id="UP000324222"/>
    </source>
</evidence>
<sequence length="53" mass="5802">MLVTFNWLRTGGPSPAIQWNIIECRALVSEVKDVAGDAGRRGGCDEFCELTCD</sequence>
<protein>
    <submittedName>
        <fullName evidence="1">Uncharacterized protein</fullName>
    </submittedName>
</protein>
<evidence type="ECO:0000313" key="1">
    <source>
        <dbReference type="EMBL" id="MPC82163.1"/>
    </source>
</evidence>
<organism evidence="1 2">
    <name type="scientific">Portunus trituberculatus</name>
    <name type="common">Swimming crab</name>
    <name type="synonym">Neptunus trituberculatus</name>
    <dbReference type="NCBI Taxonomy" id="210409"/>
    <lineage>
        <taxon>Eukaryota</taxon>
        <taxon>Metazoa</taxon>
        <taxon>Ecdysozoa</taxon>
        <taxon>Arthropoda</taxon>
        <taxon>Crustacea</taxon>
        <taxon>Multicrustacea</taxon>
        <taxon>Malacostraca</taxon>
        <taxon>Eumalacostraca</taxon>
        <taxon>Eucarida</taxon>
        <taxon>Decapoda</taxon>
        <taxon>Pleocyemata</taxon>
        <taxon>Brachyura</taxon>
        <taxon>Eubrachyura</taxon>
        <taxon>Portunoidea</taxon>
        <taxon>Portunidae</taxon>
        <taxon>Portuninae</taxon>
        <taxon>Portunus</taxon>
    </lineage>
</organism>
<accession>A0A5B7IIL9</accession>
<comment type="caution">
    <text evidence="1">The sequence shown here is derived from an EMBL/GenBank/DDBJ whole genome shotgun (WGS) entry which is preliminary data.</text>
</comment>
<dbReference type="AlphaFoldDB" id="A0A5B7IIL9"/>
<proteinExistence type="predicted"/>
<keyword evidence="2" id="KW-1185">Reference proteome</keyword>
<reference evidence="1 2" key="1">
    <citation type="submission" date="2019-05" db="EMBL/GenBank/DDBJ databases">
        <title>Another draft genome of Portunus trituberculatus and its Hox gene families provides insights of decapod evolution.</title>
        <authorList>
            <person name="Jeong J.-H."/>
            <person name="Song I."/>
            <person name="Kim S."/>
            <person name="Choi T."/>
            <person name="Kim D."/>
            <person name="Ryu S."/>
            <person name="Kim W."/>
        </authorList>
    </citation>
    <scope>NUCLEOTIDE SEQUENCE [LARGE SCALE GENOMIC DNA]</scope>
    <source>
        <tissue evidence="1">Muscle</tissue>
    </source>
</reference>
<dbReference type="Proteomes" id="UP000324222">
    <property type="component" value="Unassembled WGS sequence"/>
</dbReference>
<name>A0A5B7IIL9_PORTR</name>
<dbReference type="EMBL" id="VSRR010059005">
    <property type="protein sequence ID" value="MPC82163.1"/>
    <property type="molecule type" value="Genomic_DNA"/>
</dbReference>
<gene>
    <name evidence="1" type="ORF">E2C01_076810</name>
</gene>